<evidence type="ECO:0000313" key="2">
    <source>
        <dbReference type="Proteomes" id="UP001456344"/>
    </source>
</evidence>
<organism evidence="1 2">
    <name type="scientific">Amycolatopsis coloradensis</name>
    <dbReference type="NCBI Taxonomy" id="76021"/>
    <lineage>
        <taxon>Bacteria</taxon>
        <taxon>Bacillati</taxon>
        <taxon>Actinomycetota</taxon>
        <taxon>Actinomycetes</taxon>
        <taxon>Pseudonocardiales</taxon>
        <taxon>Pseudonocardiaceae</taxon>
        <taxon>Amycolatopsis</taxon>
    </lineage>
</organism>
<dbReference type="Proteomes" id="UP001456344">
    <property type="component" value="Chromosome"/>
</dbReference>
<evidence type="ECO:0000313" key="1">
    <source>
        <dbReference type="EMBL" id="WYW19552.1"/>
    </source>
</evidence>
<proteinExistence type="predicted"/>
<gene>
    <name evidence="1" type="ORF">LCL61_28805</name>
</gene>
<reference evidence="1" key="1">
    <citation type="submission" date="2023-10" db="EMBL/GenBank/DDBJ databases">
        <title>Whole genome sequencing of actinobacterial strain Amycolatopsis sp. (BCA-696) identifies the underlying plant growth-promoting genes.</title>
        <authorList>
            <person name="Gandham P."/>
            <person name="Vadla N."/>
            <person name="Saji A."/>
            <person name="Srinivas V."/>
            <person name="Ruperao P."/>
            <person name="Selvanayagam S."/>
            <person name="Saxena R.K."/>
            <person name="Rathore A."/>
            <person name="Gopalakrishnan S."/>
            <person name="Thakur V."/>
        </authorList>
    </citation>
    <scope>NUCLEOTIDE SEQUENCE</scope>
    <source>
        <strain evidence="1">BCA-696</strain>
    </source>
</reference>
<keyword evidence="1" id="KW-0378">Hydrolase</keyword>
<protein>
    <submittedName>
        <fullName evidence="1">PIG-L family deacetylase</fullName>
        <ecNumber evidence="1">3.5.1.-</ecNumber>
    </submittedName>
</protein>
<keyword evidence="2" id="KW-1185">Reference proteome</keyword>
<dbReference type="EMBL" id="CP150484">
    <property type="protein sequence ID" value="WYW19552.1"/>
    <property type="molecule type" value="Genomic_DNA"/>
</dbReference>
<dbReference type="EC" id="3.5.1.-" evidence="1"/>
<name>A0ACD5BJY7_9PSEU</name>
<accession>A0ACD5BJY7</accession>
<sequence length="222" mass="24980">MKKVLVIVAHPDDAEIGMGMRIHWYSANGADVDVHCLSRGSASPGGPSPRGDECLRAGKVLGVRSYTFSDIPDSRFTGNRGAINAELFRVIRESRPDVVYTHYPDDQHLDHSVAGAEVTAVAQREVYELSYFRSPYSVRFEPNLFFLASRESLDAKQEALTCFGSQKQLDMELFARLSRCAHRQHLHHRVVERFTPEAIAAEQFVIQRRIEFGLAEEGDARC</sequence>